<dbReference type="AlphaFoldDB" id="A0A1I1W671"/>
<keyword evidence="1" id="KW-0472">Membrane</keyword>
<feature type="transmembrane region" description="Helical" evidence="1">
    <location>
        <begin position="23"/>
        <end position="47"/>
    </location>
</feature>
<sequence length="99" mass="10650">MQGFRFSDLGSFEKMIAPSLIRILYWVGIVIIAVGVLAQVFGGVGMMGHGFGGSGFGQILAALVGGVFAVLVWRVTCELWIVLFGIFDRLGEIRDANRG</sequence>
<evidence type="ECO:0000313" key="2">
    <source>
        <dbReference type="EMBL" id="SFD88490.1"/>
    </source>
</evidence>
<evidence type="ECO:0000313" key="3">
    <source>
        <dbReference type="Proteomes" id="UP000198611"/>
    </source>
</evidence>
<dbReference type="InterPro" id="IPR025557">
    <property type="entry name" value="DUF4282"/>
</dbReference>
<keyword evidence="3" id="KW-1185">Reference proteome</keyword>
<reference evidence="2 3" key="1">
    <citation type="submission" date="2016-10" db="EMBL/GenBank/DDBJ databases">
        <authorList>
            <person name="de Groot N.N."/>
        </authorList>
    </citation>
    <scope>NUCLEOTIDE SEQUENCE [LARGE SCALE GENOMIC DNA]</scope>
    <source>
        <strain evidence="2 3">HL3</strain>
    </source>
</reference>
<dbReference type="Pfam" id="PF14110">
    <property type="entry name" value="DUF4282"/>
    <property type="match status" value="1"/>
</dbReference>
<dbReference type="Proteomes" id="UP000198611">
    <property type="component" value="Unassembled WGS sequence"/>
</dbReference>
<evidence type="ECO:0000256" key="1">
    <source>
        <dbReference type="SAM" id="Phobius"/>
    </source>
</evidence>
<evidence type="ECO:0008006" key="4">
    <source>
        <dbReference type="Google" id="ProtNLM"/>
    </source>
</evidence>
<organism evidence="2 3">
    <name type="scientific">Thiohalospira halophila DSM 15071</name>
    <dbReference type="NCBI Taxonomy" id="1123397"/>
    <lineage>
        <taxon>Bacteria</taxon>
        <taxon>Pseudomonadati</taxon>
        <taxon>Pseudomonadota</taxon>
        <taxon>Gammaproteobacteria</taxon>
        <taxon>Thiohalospirales</taxon>
        <taxon>Thiohalospiraceae</taxon>
        <taxon>Thiohalospira</taxon>
    </lineage>
</organism>
<accession>A0A1I1W671</accession>
<dbReference type="EMBL" id="FOMJ01000011">
    <property type="protein sequence ID" value="SFD88490.1"/>
    <property type="molecule type" value="Genomic_DNA"/>
</dbReference>
<proteinExistence type="predicted"/>
<gene>
    <name evidence="2" type="ORF">SAMN05660831_02532</name>
</gene>
<dbReference type="RefSeq" id="WP_159433093.1">
    <property type="nucleotide sequence ID" value="NZ_FOMJ01000011.1"/>
</dbReference>
<feature type="transmembrane region" description="Helical" evidence="1">
    <location>
        <begin position="59"/>
        <end position="87"/>
    </location>
</feature>
<keyword evidence="1" id="KW-1133">Transmembrane helix</keyword>
<name>A0A1I1W671_9GAMM</name>
<keyword evidence="1" id="KW-0812">Transmembrane</keyword>
<protein>
    <recommendedName>
        <fullName evidence="4">DUF4282 domain-containing protein</fullName>
    </recommendedName>
</protein>